<dbReference type="PANTHER" id="PTHR46609">
    <property type="entry name" value="EXONUCLEASE, PHAGE-TYPE/RECB, C-TERMINAL DOMAIN-CONTAINING PROTEIN"/>
    <property type="match status" value="1"/>
</dbReference>
<keyword evidence="1" id="KW-0863">Zinc-finger</keyword>
<name>A0A2T7NQF5_POMCA</name>
<gene>
    <name evidence="4" type="ORF">C0Q70_16674</name>
</gene>
<sequence length="538" mass="61301">MEAVVLTEKDVPGAFLVGDPSEYRLTELKRWHECHGQSKNVTLREAIEKICACITLGIKVNPGVDNGKWYELKRRGISNQTTPKVDTAVTTPDNGWTTFPSVDIPEMFNYGSAYHYLIESIAHFGHECNSDSSDGDSDNNGSYTTTMKPLRKGKKLMESEFIDDIQDNRSKTDYFLRAHIQHSMKNEYPLDVLIVLSNVSGFVSRASCNCKSSALGRCVHVAALLLKLVDHVEKHGHRVTTPSTSQPCVWNRGKKRSKNPKPLHEAEYKSKKFADGRVYKWDPRPKEHRGSLTNRQINDFIIDLQNISASTQEESMWETSLRILYEDYDLEVERKKTLLKHVQQLEESHIPNDISAKQMSAYGAFELLGTQEQSMSLLWIQERQYRITASKCKVCFLGDKIVENRGYNLTWKYFHWLSNNLWSPKVVQTCDMQYGLSEEPKAREAYTKATGNKVRETGLWVNRKFPYLGASPDGLATDSDGNTVGVEIKCLKILRDKSQAECGEWQFKRELYVRTAHGGMRSGGQSEHQGRWHSSSGR</sequence>
<evidence type="ECO:0000259" key="3">
    <source>
        <dbReference type="PROSITE" id="PS50966"/>
    </source>
</evidence>
<evidence type="ECO:0000256" key="1">
    <source>
        <dbReference type="PROSITE-ProRule" id="PRU00325"/>
    </source>
</evidence>
<dbReference type="InterPro" id="IPR019080">
    <property type="entry name" value="YqaJ_viral_recombinase"/>
</dbReference>
<evidence type="ECO:0000313" key="5">
    <source>
        <dbReference type="Proteomes" id="UP000245119"/>
    </source>
</evidence>
<dbReference type="Pfam" id="PF09588">
    <property type="entry name" value="YqaJ"/>
    <property type="match status" value="1"/>
</dbReference>
<dbReference type="CDD" id="cd22343">
    <property type="entry name" value="PDDEXK_lambda_exonuclease-like"/>
    <property type="match status" value="1"/>
</dbReference>
<dbReference type="PROSITE" id="PS50966">
    <property type="entry name" value="ZF_SWIM"/>
    <property type="match status" value="1"/>
</dbReference>
<feature type="region of interest" description="Disordered" evidence="2">
    <location>
        <begin position="237"/>
        <end position="263"/>
    </location>
</feature>
<dbReference type="Gene3D" id="3.90.320.10">
    <property type="match status" value="1"/>
</dbReference>
<dbReference type="EMBL" id="PZQS01000010">
    <property type="protein sequence ID" value="PVD23405.1"/>
    <property type="molecule type" value="Genomic_DNA"/>
</dbReference>
<keyword evidence="5" id="KW-1185">Reference proteome</keyword>
<dbReference type="GO" id="GO:0008270">
    <property type="term" value="F:zinc ion binding"/>
    <property type="evidence" value="ECO:0007669"/>
    <property type="project" value="UniProtKB-KW"/>
</dbReference>
<organism evidence="4 5">
    <name type="scientific">Pomacea canaliculata</name>
    <name type="common">Golden apple snail</name>
    <dbReference type="NCBI Taxonomy" id="400727"/>
    <lineage>
        <taxon>Eukaryota</taxon>
        <taxon>Metazoa</taxon>
        <taxon>Spiralia</taxon>
        <taxon>Lophotrochozoa</taxon>
        <taxon>Mollusca</taxon>
        <taxon>Gastropoda</taxon>
        <taxon>Caenogastropoda</taxon>
        <taxon>Architaenioglossa</taxon>
        <taxon>Ampullarioidea</taxon>
        <taxon>Ampullariidae</taxon>
        <taxon>Pomacea</taxon>
    </lineage>
</organism>
<evidence type="ECO:0000313" key="4">
    <source>
        <dbReference type="EMBL" id="PVD23405.1"/>
    </source>
</evidence>
<dbReference type="InterPro" id="IPR011335">
    <property type="entry name" value="Restrct_endonuc-II-like"/>
</dbReference>
<feature type="compositionally biased region" description="Polar residues" evidence="2">
    <location>
        <begin position="523"/>
        <end position="538"/>
    </location>
</feature>
<comment type="caution">
    <text evidence="4">The sequence shown here is derived from an EMBL/GenBank/DDBJ whole genome shotgun (WGS) entry which is preliminary data.</text>
</comment>
<dbReference type="InterPro" id="IPR011604">
    <property type="entry name" value="PDDEXK-like_dom_sf"/>
</dbReference>
<accession>A0A2T7NQF5</accession>
<dbReference type="InterPro" id="IPR051703">
    <property type="entry name" value="NF-kappa-B_Signaling_Reg"/>
</dbReference>
<keyword evidence="1" id="KW-0862">Zinc</keyword>
<dbReference type="Proteomes" id="UP000245119">
    <property type="component" value="Linkage Group LG10"/>
</dbReference>
<dbReference type="InterPro" id="IPR007527">
    <property type="entry name" value="Znf_SWIM"/>
</dbReference>
<dbReference type="SUPFAM" id="SSF52980">
    <property type="entry name" value="Restriction endonuclease-like"/>
    <property type="match status" value="1"/>
</dbReference>
<dbReference type="PANTHER" id="PTHR46609:SF8">
    <property type="entry name" value="YQAJ VIRAL RECOMBINASE DOMAIN-CONTAINING PROTEIN"/>
    <property type="match status" value="1"/>
</dbReference>
<dbReference type="GO" id="GO:0006281">
    <property type="term" value="P:DNA repair"/>
    <property type="evidence" value="ECO:0007669"/>
    <property type="project" value="UniProtKB-ARBA"/>
</dbReference>
<evidence type="ECO:0000256" key="2">
    <source>
        <dbReference type="SAM" id="MobiDB-lite"/>
    </source>
</evidence>
<proteinExistence type="predicted"/>
<protein>
    <recommendedName>
        <fullName evidence="3">SWIM-type domain-containing protein</fullName>
    </recommendedName>
</protein>
<feature type="domain" description="SWIM-type" evidence="3">
    <location>
        <begin position="193"/>
        <end position="229"/>
    </location>
</feature>
<feature type="compositionally biased region" description="Basic residues" evidence="2">
    <location>
        <begin position="252"/>
        <end position="261"/>
    </location>
</feature>
<keyword evidence="1" id="KW-0479">Metal-binding</keyword>
<dbReference type="OrthoDB" id="5918941at2759"/>
<reference evidence="4 5" key="1">
    <citation type="submission" date="2018-04" db="EMBL/GenBank/DDBJ databases">
        <title>The genome of golden apple snail Pomacea canaliculata provides insight into stress tolerance and invasive adaptation.</title>
        <authorList>
            <person name="Liu C."/>
            <person name="Liu B."/>
            <person name="Ren Y."/>
            <person name="Zhang Y."/>
            <person name="Wang H."/>
            <person name="Li S."/>
            <person name="Jiang F."/>
            <person name="Yin L."/>
            <person name="Zhang G."/>
            <person name="Qian W."/>
            <person name="Fan W."/>
        </authorList>
    </citation>
    <scope>NUCLEOTIDE SEQUENCE [LARGE SCALE GENOMIC DNA]</scope>
    <source>
        <strain evidence="4">SZHN2017</strain>
        <tissue evidence="4">Muscle</tissue>
    </source>
</reference>
<dbReference type="AlphaFoldDB" id="A0A2T7NQF5"/>
<feature type="region of interest" description="Disordered" evidence="2">
    <location>
        <begin position="518"/>
        <end position="538"/>
    </location>
</feature>